<reference evidence="1" key="2">
    <citation type="journal article" date="2022" name="New Phytol.">
        <title>Evolutionary transition to the ectomycorrhizal habit in the genomes of a hyperdiverse lineage of mushroom-forming fungi.</title>
        <authorList>
            <person name="Looney B."/>
            <person name="Miyauchi S."/>
            <person name="Morin E."/>
            <person name="Drula E."/>
            <person name="Courty P.E."/>
            <person name="Kohler A."/>
            <person name="Kuo A."/>
            <person name="LaButti K."/>
            <person name="Pangilinan J."/>
            <person name="Lipzen A."/>
            <person name="Riley R."/>
            <person name="Andreopoulos W."/>
            <person name="He G."/>
            <person name="Johnson J."/>
            <person name="Nolan M."/>
            <person name="Tritt A."/>
            <person name="Barry K.W."/>
            <person name="Grigoriev I.V."/>
            <person name="Nagy L.G."/>
            <person name="Hibbett D."/>
            <person name="Henrissat B."/>
            <person name="Matheny P.B."/>
            <person name="Labbe J."/>
            <person name="Martin F.M."/>
        </authorList>
    </citation>
    <scope>NUCLEOTIDE SEQUENCE</scope>
    <source>
        <strain evidence="1">HHB10654</strain>
    </source>
</reference>
<name>A0ACB8SXW6_9AGAM</name>
<evidence type="ECO:0000313" key="1">
    <source>
        <dbReference type="EMBL" id="KAI0061244.1"/>
    </source>
</evidence>
<organism evidence="1 2">
    <name type="scientific">Artomyces pyxidatus</name>
    <dbReference type="NCBI Taxonomy" id="48021"/>
    <lineage>
        <taxon>Eukaryota</taxon>
        <taxon>Fungi</taxon>
        <taxon>Dikarya</taxon>
        <taxon>Basidiomycota</taxon>
        <taxon>Agaricomycotina</taxon>
        <taxon>Agaricomycetes</taxon>
        <taxon>Russulales</taxon>
        <taxon>Auriscalpiaceae</taxon>
        <taxon>Artomyces</taxon>
    </lineage>
</organism>
<comment type="caution">
    <text evidence="1">The sequence shown here is derived from an EMBL/GenBank/DDBJ whole genome shotgun (WGS) entry which is preliminary data.</text>
</comment>
<reference evidence="1" key="1">
    <citation type="submission" date="2021-03" db="EMBL/GenBank/DDBJ databases">
        <authorList>
            <consortium name="DOE Joint Genome Institute"/>
            <person name="Ahrendt S."/>
            <person name="Looney B.P."/>
            <person name="Miyauchi S."/>
            <person name="Morin E."/>
            <person name="Drula E."/>
            <person name="Courty P.E."/>
            <person name="Chicoki N."/>
            <person name="Fauchery L."/>
            <person name="Kohler A."/>
            <person name="Kuo A."/>
            <person name="Labutti K."/>
            <person name="Pangilinan J."/>
            <person name="Lipzen A."/>
            <person name="Riley R."/>
            <person name="Andreopoulos W."/>
            <person name="He G."/>
            <person name="Johnson J."/>
            <person name="Barry K.W."/>
            <person name="Grigoriev I.V."/>
            <person name="Nagy L."/>
            <person name="Hibbett D."/>
            <person name="Henrissat B."/>
            <person name="Matheny P.B."/>
            <person name="Labbe J."/>
            <person name="Martin F."/>
        </authorList>
    </citation>
    <scope>NUCLEOTIDE SEQUENCE</scope>
    <source>
        <strain evidence="1">HHB10654</strain>
    </source>
</reference>
<sequence>MSSYEITYVAIPIVRNPGSGIISPPVQKLSVDDVKKWQKRGKGVCEGCYKHLRSSHNDGSSCAGCLPADVVTLRKCARCKALFYCTKACQKEHWKDHKQYCSSSRAEADKKEKETYAARCDSLTAFCKNGEIADQLGPILADIADAAMKEQSPERHVLLVHVDWAPNTDKTVPLSPLTPQFRHIIRTVGLVPISRIQQILDAKAAESAKDRMFFVGPDWNRITMKELAPRAGGWIPTLVIDDGLDFPNDNLALHVRYRSEPKVFRAGSTLWNIRQLVYGGESVDPWQDCMVDPDMIMSMPQDAKVGGVNVRY</sequence>
<keyword evidence="2" id="KW-1185">Reference proteome</keyword>
<dbReference type="EMBL" id="MU277213">
    <property type="protein sequence ID" value="KAI0061244.1"/>
    <property type="molecule type" value="Genomic_DNA"/>
</dbReference>
<dbReference type="Proteomes" id="UP000814140">
    <property type="component" value="Unassembled WGS sequence"/>
</dbReference>
<evidence type="ECO:0000313" key="2">
    <source>
        <dbReference type="Proteomes" id="UP000814140"/>
    </source>
</evidence>
<gene>
    <name evidence="1" type="ORF">BV25DRAFT_1826715</name>
</gene>
<protein>
    <submittedName>
        <fullName evidence="1">Uncharacterized protein</fullName>
    </submittedName>
</protein>
<proteinExistence type="predicted"/>
<accession>A0ACB8SXW6</accession>